<keyword evidence="2" id="KW-1185">Reference proteome</keyword>
<evidence type="ECO:0000313" key="2">
    <source>
        <dbReference type="Proteomes" id="UP001196413"/>
    </source>
</evidence>
<protein>
    <submittedName>
        <fullName evidence="1">Uncharacterized protein</fullName>
    </submittedName>
</protein>
<name>A0AAD5NC04_PARTN</name>
<reference evidence="1" key="1">
    <citation type="submission" date="2021-06" db="EMBL/GenBank/DDBJ databases">
        <title>Parelaphostrongylus tenuis whole genome reference sequence.</title>
        <authorList>
            <person name="Garwood T.J."/>
            <person name="Larsen P.A."/>
            <person name="Fountain-Jones N.M."/>
            <person name="Garbe J.R."/>
            <person name="Macchietto M.G."/>
            <person name="Kania S.A."/>
            <person name="Gerhold R.W."/>
            <person name="Richards J.E."/>
            <person name="Wolf T.M."/>
        </authorList>
    </citation>
    <scope>NUCLEOTIDE SEQUENCE</scope>
    <source>
        <strain evidence="1">MNPRO001-30</strain>
        <tissue evidence="1">Meninges</tissue>
    </source>
</reference>
<sequence>MPLPLPTMPNLVAKEDEYVRRRYASNNVRPHKVLLELRPRPTKGCRCKHESGLPCRLDCTKNQQRDCPPAPQMHADVVASPQSIQYNGPRSGTGYNMTSNDAASGFPTGNGICSCRPPKKSKAPPPKILLELWDRDSRPKNNQQTSADLSQYEHDRPAYARRFMQGRRESETSVLSPPLDDNRTTPTFDANPDVREQPQFVLPPLPLGLRPPSPEPRNVLLNAPKKPRFSSPRFTGGAFDMSSLTDMLEPWEMTNNPELSRPVCRQLKFTD</sequence>
<dbReference type="AlphaFoldDB" id="A0AAD5NC04"/>
<comment type="caution">
    <text evidence="1">The sequence shown here is derived from an EMBL/GenBank/DDBJ whole genome shotgun (WGS) entry which is preliminary data.</text>
</comment>
<dbReference type="EMBL" id="JAHQIW010005242">
    <property type="protein sequence ID" value="KAJ1365344.1"/>
    <property type="molecule type" value="Genomic_DNA"/>
</dbReference>
<gene>
    <name evidence="1" type="ORF">KIN20_025616</name>
</gene>
<evidence type="ECO:0000313" key="1">
    <source>
        <dbReference type="EMBL" id="KAJ1365344.1"/>
    </source>
</evidence>
<dbReference type="Proteomes" id="UP001196413">
    <property type="component" value="Unassembled WGS sequence"/>
</dbReference>
<organism evidence="1 2">
    <name type="scientific">Parelaphostrongylus tenuis</name>
    <name type="common">Meningeal worm</name>
    <dbReference type="NCBI Taxonomy" id="148309"/>
    <lineage>
        <taxon>Eukaryota</taxon>
        <taxon>Metazoa</taxon>
        <taxon>Ecdysozoa</taxon>
        <taxon>Nematoda</taxon>
        <taxon>Chromadorea</taxon>
        <taxon>Rhabditida</taxon>
        <taxon>Rhabditina</taxon>
        <taxon>Rhabditomorpha</taxon>
        <taxon>Strongyloidea</taxon>
        <taxon>Metastrongylidae</taxon>
        <taxon>Parelaphostrongylus</taxon>
    </lineage>
</organism>
<proteinExistence type="predicted"/>
<accession>A0AAD5NC04</accession>